<dbReference type="InterPro" id="IPR024478">
    <property type="entry name" value="HlyB_4HB_MCP"/>
</dbReference>
<reference evidence="8 9" key="1">
    <citation type="submission" date="2020-08" db="EMBL/GenBank/DDBJ databases">
        <title>Genome public.</title>
        <authorList>
            <person name="Liu C."/>
            <person name="Sun Q."/>
        </authorList>
    </citation>
    <scope>NUCLEOTIDE SEQUENCE [LARGE SCALE GENOMIC DNA]</scope>
    <source>
        <strain evidence="8 9">NSJ-43</strain>
    </source>
</reference>
<gene>
    <name evidence="8" type="ORF">H8S01_06825</name>
</gene>
<keyword evidence="1 3" id="KW-0807">Transducer</keyword>
<feature type="transmembrane region" description="Helical" evidence="5">
    <location>
        <begin position="12"/>
        <end position="32"/>
    </location>
</feature>
<name>A0ABR7FZQ8_9FIRM</name>
<dbReference type="Proteomes" id="UP000628463">
    <property type="component" value="Unassembled WGS sequence"/>
</dbReference>
<dbReference type="PROSITE" id="PS50111">
    <property type="entry name" value="CHEMOTAXIS_TRANSDUC_2"/>
    <property type="match status" value="1"/>
</dbReference>
<dbReference type="InterPro" id="IPR004090">
    <property type="entry name" value="Chemotax_Me-accpt_rcpt"/>
</dbReference>
<dbReference type="CDD" id="cd06225">
    <property type="entry name" value="HAMP"/>
    <property type="match status" value="1"/>
</dbReference>
<keyword evidence="4" id="KW-0175">Coiled coil</keyword>
<keyword evidence="5" id="KW-0812">Transmembrane</keyword>
<protein>
    <submittedName>
        <fullName evidence="8">Methyl-accepting chemotaxis protein</fullName>
    </submittedName>
</protein>
<feature type="domain" description="HAMP" evidence="7">
    <location>
        <begin position="212"/>
        <end position="270"/>
    </location>
</feature>
<dbReference type="Gene3D" id="1.10.287.950">
    <property type="entry name" value="Methyl-accepting chemotaxis protein"/>
    <property type="match status" value="1"/>
</dbReference>
<proteinExistence type="inferred from homology"/>
<evidence type="ECO:0000313" key="8">
    <source>
        <dbReference type="EMBL" id="MBC5680670.1"/>
    </source>
</evidence>
<dbReference type="SUPFAM" id="SSF58104">
    <property type="entry name" value="Methyl-accepting chemotaxis protein (MCP) signaling domain"/>
    <property type="match status" value="1"/>
</dbReference>
<evidence type="ECO:0000256" key="5">
    <source>
        <dbReference type="SAM" id="Phobius"/>
    </source>
</evidence>
<dbReference type="Pfam" id="PF00015">
    <property type="entry name" value="MCPsignal"/>
    <property type="match status" value="1"/>
</dbReference>
<sequence length="577" mass="62825">MVNKKRTSLKVLILIPVFILGILSVVSNIMAINNIRMVNSNASDITDDCMNSISELGEIQNATQSIHKLGLSHIIATDLNTMISVVENIRKEQSELENNLEDYKKYVSDSDQEVYNSLVQNYEIMKKELGSIMAYSALGKKEEAYALANGVVSDSSSAIQENINVLKEHANSTASTARERLSAVYTGSLICSIVIIAISILLLLTALYCVMKYIIKPILATNKDIREIISGIDNGEGDLTKRVTILSNDEIADLGNGINIFMEKLQGILKLIIENTNLMEGVVEAVDKSVAASNDSASDLSAMTEELSATMQDVGQSVNVINDSANNVREDVDIIASKSNEINTFSKQMKEDADNMESNARNNMEQTSEKVGEILEVLNNAIEDSKSVDQVNNLTNDILSISSQTNLLALNASIEAARAGEAGKGFAVVAEEIRQLADSSRETANRIQQINSVVVKAVSNLSDNANNLVKYMQQTILPEFERFVDSGASYKNNASYIEDAMNEFVLKTDALKKNINEIAGSINTITAAVDEGAEGVNSTAENTQNLVEDIVNISSKMKENKAIAKTLQESTDIFAIF</sequence>
<feature type="transmembrane region" description="Helical" evidence="5">
    <location>
        <begin position="183"/>
        <end position="210"/>
    </location>
</feature>
<keyword evidence="5" id="KW-1133">Transmembrane helix</keyword>
<dbReference type="PRINTS" id="PR00260">
    <property type="entry name" value="CHEMTRNSDUCR"/>
</dbReference>
<evidence type="ECO:0000256" key="1">
    <source>
        <dbReference type="ARBA" id="ARBA00023224"/>
    </source>
</evidence>
<comment type="similarity">
    <text evidence="2">Belongs to the methyl-accepting chemotaxis (MCP) protein family.</text>
</comment>
<accession>A0ABR7FZQ8</accession>
<evidence type="ECO:0000256" key="3">
    <source>
        <dbReference type="PROSITE-ProRule" id="PRU00284"/>
    </source>
</evidence>
<evidence type="ECO:0000259" key="6">
    <source>
        <dbReference type="PROSITE" id="PS50111"/>
    </source>
</evidence>
<evidence type="ECO:0000313" key="9">
    <source>
        <dbReference type="Proteomes" id="UP000628463"/>
    </source>
</evidence>
<dbReference type="SMART" id="SM00283">
    <property type="entry name" value="MA"/>
    <property type="match status" value="1"/>
</dbReference>
<dbReference type="InterPro" id="IPR004089">
    <property type="entry name" value="MCPsignal_dom"/>
</dbReference>
<comment type="caution">
    <text evidence="8">The sequence shown here is derived from an EMBL/GenBank/DDBJ whole genome shotgun (WGS) entry which is preliminary data.</text>
</comment>
<dbReference type="InterPro" id="IPR003660">
    <property type="entry name" value="HAMP_dom"/>
</dbReference>
<dbReference type="EMBL" id="JACOPD010000004">
    <property type="protein sequence ID" value="MBC5680670.1"/>
    <property type="molecule type" value="Genomic_DNA"/>
</dbReference>
<feature type="coiled-coil region" evidence="4">
    <location>
        <begin position="79"/>
        <end position="106"/>
    </location>
</feature>
<evidence type="ECO:0000259" key="7">
    <source>
        <dbReference type="PROSITE" id="PS50885"/>
    </source>
</evidence>
<organism evidence="8 9">
    <name type="scientific">Lachnospira hominis</name>
    <name type="common">ex Liu et al. 2021</name>
    <dbReference type="NCBI Taxonomy" id="2763051"/>
    <lineage>
        <taxon>Bacteria</taxon>
        <taxon>Bacillati</taxon>
        <taxon>Bacillota</taxon>
        <taxon>Clostridia</taxon>
        <taxon>Lachnospirales</taxon>
        <taxon>Lachnospiraceae</taxon>
        <taxon>Lachnospira</taxon>
    </lineage>
</organism>
<dbReference type="Pfam" id="PF12729">
    <property type="entry name" value="4HB_MCP_1"/>
    <property type="match status" value="1"/>
</dbReference>
<feature type="domain" description="Methyl-accepting transducer" evidence="6">
    <location>
        <begin position="303"/>
        <end position="558"/>
    </location>
</feature>
<evidence type="ECO:0000256" key="2">
    <source>
        <dbReference type="ARBA" id="ARBA00029447"/>
    </source>
</evidence>
<dbReference type="PROSITE" id="PS50885">
    <property type="entry name" value="HAMP"/>
    <property type="match status" value="1"/>
</dbReference>
<dbReference type="RefSeq" id="WP_186836657.1">
    <property type="nucleotide sequence ID" value="NZ_JACOPD010000004.1"/>
</dbReference>
<keyword evidence="9" id="KW-1185">Reference proteome</keyword>
<dbReference type="SMART" id="SM00304">
    <property type="entry name" value="HAMP"/>
    <property type="match status" value="1"/>
</dbReference>
<keyword evidence="5" id="KW-0472">Membrane</keyword>
<dbReference type="Pfam" id="PF00672">
    <property type="entry name" value="HAMP"/>
    <property type="match status" value="1"/>
</dbReference>
<dbReference type="PANTHER" id="PTHR32089">
    <property type="entry name" value="METHYL-ACCEPTING CHEMOTAXIS PROTEIN MCPB"/>
    <property type="match status" value="1"/>
</dbReference>
<evidence type="ECO:0000256" key="4">
    <source>
        <dbReference type="SAM" id="Coils"/>
    </source>
</evidence>
<dbReference type="PANTHER" id="PTHR32089:SF112">
    <property type="entry name" value="LYSOZYME-LIKE PROTEIN-RELATED"/>
    <property type="match status" value="1"/>
</dbReference>